<evidence type="ECO:0000313" key="3">
    <source>
        <dbReference type="Proteomes" id="UP000198420"/>
    </source>
</evidence>
<dbReference type="EMBL" id="FZNP01000028">
    <property type="protein sequence ID" value="SNS76151.1"/>
    <property type="molecule type" value="Genomic_DNA"/>
</dbReference>
<feature type="compositionally biased region" description="Basic and acidic residues" evidence="1">
    <location>
        <begin position="91"/>
        <end position="101"/>
    </location>
</feature>
<reference evidence="3" key="1">
    <citation type="submission" date="2017-06" db="EMBL/GenBank/DDBJ databases">
        <authorList>
            <person name="Varghese N."/>
            <person name="Submissions S."/>
        </authorList>
    </citation>
    <scope>NUCLEOTIDE SEQUENCE [LARGE SCALE GENOMIC DNA]</scope>
    <source>
        <strain evidence="3">DSM 44485</strain>
    </source>
</reference>
<evidence type="ECO:0000313" key="2">
    <source>
        <dbReference type="EMBL" id="SNS76151.1"/>
    </source>
</evidence>
<sequence length="107" mass="12625">MCPRLRPTARSEQVVADWWPSASPLHRKRMRELLLSLEDGSWCTRWWTQQYRSDPEVWETRFDTNAHLFFRVVDDETDGAAEAEFISIEHSQPRDSDEERYPGLGEG</sequence>
<dbReference type="Proteomes" id="UP000198420">
    <property type="component" value="Unassembled WGS sequence"/>
</dbReference>
<evidence type="ECO:0000256" key="1">
    <source>
        <dbReference type="SAM" id="MobiDB-lite"/>
    </source>
</evidence>
<keyword evidence="3" id="KW-1185">Reference proteome</keyword>
<organism evidence="2 3">
    <name type="scientific">Actinomadura mexicana</name>
    <dbReference type="NCBI Taxonomy" id="134959"/>
    <lineage>
        <taxon>Bacteria</taxon>
        <taxon>Bacillati</taxon>
        <taxon>Actinomycetota</taxon>
        <taxon>Actinomycetes</taxon>
        <taxon>Streptosporangiales</taxon>
        <taxon>Thermomonosporaceae</taxon>
        <taxon>Actinomadura</taxon>
    </lineage>
</organism>
<gene>
    <name evidence="2" type="ORF">SAMN06265355_12838</name>
</gene>
<protein>
    <submittedName>
        <fullName evidence="2">Uncharacterized protein</fullName>
    </submittedName>
</protein>
<feature type="region of interest" description="Disordered" evidence="1">
    <location>
        <begin position="85"/>
        <end position="107"/>
    </location>
</feature>
<proteinExistence type="predicted"/>
<name>A0A239H4P4_9ACTN</name>
<dbReference type="AlphaFoldDB" id="A0A239H4P4"/>
<accession>A0A239H4P4</accession>